<dbReference type="STRING" id="576137.A0A1L7XJ52"/>
<dbReference type="InterPro" id="IPR013087">
    <property type="entry name" value="Znf_C2H2_type"/>
</dbReference>
<accession>A0A1L7XJ52</accession>
<keyword evidence="3" id="KW-1185">Reference proteome</keyword>
<gene>
    <name evidence="2" type="ORF">PAC_14970</name>
</gene>
<dbReference type="EMBL" id="FJOG01000029">
    <property type="protein sequence ID" value="CZR65070.1"/>
    <property type="molecule type" value="Genomic_DNA"/>
</dbReference>
<dbReference type="AlphaFoldDB" id="A0A1L7XJ52"/>
<name>A0A1L7XJ52_9HELO</name>
<evidence type="ECO:0000259" key="1">
    <source>
        <dbReference type="PROSITE" id="PS00028"/>
    </source>
</evidence>
<organism evidence="2 3">
    <name type="scientific">Phialocephala subalpina</name>
    <dbReference type="NCBI Taxonomy" id="576137"/>
    <lineage>
        <taxon>Eukaryota</taxon>
        <taxon>Fungi</taxon>
        <taxon>Dikarya</taxon>
        <taxon>Ascomycota</taxon>
        <taxon>Pezizomycotina</taxon>
        <taxon>Leotiomycetes</taxon>
        <taxon>Helotiales</taxon>
        <taxon>Mollisiaceae</taxon>
        <taxon>Phialocephala</taxon>
        <taxon>Phialocephala fortinii species complex</taxon>
    </lineage>
</organism>
<evidence type="ECO:0000313" key="3">
    <source>
        <dbReference type="Proteomes" id="UP000184330"/>
    </source>
</evidence>
<proteinExistence type="predicted"/>
<dbReference type="PROSITE" id="PS00028">
    <property type="entry name" value="ZINC_FINGER_C2H2_1"/>
    <property type="match status" value="1"/>
</dbReference>
<sequence>MISPTTYEFANHNLNSNEPHVSRNSSAELNLPFQQAFGPFRNQNPSSSFESTWVNDSYEHTLASFQSGIDYAASTSREVAHANNHVDRNSRSTIAVNGSVAQHDQFPVHESTLSPGFPDNGNGSHGMNTFMDAVVATYDQGFVLDGQLSMTMDPFRDTHPGTGTPFELGYDTATGNCHSDQGIFADQDWTNNQIDSMSAFDPTIASSGESMLASSAPIIDTQATHTASMAPAVPSILAPVALHRCTITGCNKSFKRDFCRRRHEATHRAAHGHHFCTVPGCSARYKRADKLTENMWKKHGDLGYVKAW</sequence>
<evidence type="ECO:0000313" key="2">
    <source>
        <dbReference type="EMBL" id="CZR65070.1"/>
    </source>
</evidence>
<dbReference type="OrthoDB" id="10658470at2759"/>
<dbReference type="Proteomes" id="UP000184330">
    <property type="component" value="Unassembled WGS sequence"/>
</dbReference>
<protein>
    <recommendedName>
        <fullName evidence="1">C2H2-type domain-containing protein</fullName>
    </recommendedName>
</protein>
<feature type="domain" description="C2H2-type" evidence="1">
    <location>
        <begin position="245"/>
        <end position="267"/>
    </location>
</feature>
<reference evidence="2 3" key="1">
    <citation type="submission" date="2016-03" db="EMBL/GenBank/DDBJ databases">
        <authorList>
            <person name="Ploux O."/>
        </authorList>
    </citation>
    <scope>NUCLEOTIDE SEQUENCE [LARGE SCALE GENOMIC DNA]</scope>
    <source>
        <strain evidence="2 3">UAMH 11012</strain>
    </source>
</reference>